<dbReference type="GO" id="GO:0003677">
    <property type="term" value="F:DNA binding"/>
    <property type="evidence" value="ECO:0007669"/>
    <property type="project" value="UniProtKB-KW"/>
</dbReference>
<accession>A0A6L6JFH0</accession>
<keyword evidence="1" id="KW-0678">Repressor</keyword>
<keyword evidence="4" id="KW-0238">DNA-binding</keyword>
<dbReference type="Gene3D" id="1.20.5.780">
    <property type="entry name" value="Single helix bin"/>
    <property type="match status" value="1"/>
</dbReference>
<dbReference type="OrthoDB" id="7569726at2"/>
<evidence type="ECO:0000256" key="1">
    <source>
        <dbReference type="ARBA" id="ARBA00022491"/>
    </source>
</evidence>
<evidence type="ECO:0000313" key="8">
    <source>
        <dbReference type="Proteomes" id="UP000478183"/>
    </source>
</evidence>
<evidence type="ECO:0000256" key="2">
    <source>
        <dbReference type="ARBA" id="ARBA00022649"/>
    </source>
</evidence>
<keyword evidence="5" id="KW-0804">Transcription</keyword>
<dbReference type="AlphaFoldDB" id="A0A6L6JFH0"/>
<gene>
    <name evidence="7" type="ORF">GL286_21850</name>
</gene>
<comment type="similarity">
    <text evidence="6">Belongs to the TacA antitoxin family.</text>
</comment>
<organism evidence="7 8">
    <name type="scientific">Paracoccus aestuariivivens</name>
    <dbReference type="NCBI Taxonomy" id="1820333"/>
    <lineage>
        <taxon>Bacteria</taxon>
        <taxon>Pseudomonadati</taxon>
        <taxon>Pseudomonadota</taxon>
        <taxon>Alphaproteobacteria</taxon>
        <taxon>Rhodobacterales</taxon>
        <taxon>Paracoccaceae</taxon>
        <taxon>Paracoccus</taxon>
    </lineage>
</organism>
<dbReference type="SUPFAM" id="SSF47598">
    <property type="entry name" value="Ribbon-helix-helix"/>
    <property type="match status" value="1"/>
</dbReference>
<dbReference type="PANTHER" id="PTHR35401:SF1">
    <property type="entry name" value="CYTOPLASMIC PROTEIN"/>
    <property type="match status" value="1"/>
</dbReference>
<dbReference type="GO" id="GO:0006355">
    <property type="term" value="P:regulation of DNA-templated transcription"/>
    <property type="evidence" value="ECO:0007669"/>
    <property type="project" value="InterPro"/>
</dbReference>
<sequence length="102" mass="11309">MIQMHDCTAALFEKKTQRKEIRLKPTVEKTIQRVARLIGMDESTFIASAAYRAAQDIEASQFVTVLPQAQFDAFAAAVDVPAKENEALTKLLLKSQSVLVDV</sequence>
<protein>
    <submittedName>
        <fullName evidence="7">DUF1778 domain-containing protein</fullName>
    </submittedName>
</protein>
<name>A0A6L6JFH0_9RHOB</name>
<reference evidence="7 8" key="1">
    <citation type="submission" date="2019-11" db="EMBL/GenBank/DDBJ databases">
        <authorList>
            <person name="Dong K."/>
        </authorList>
    </citation>
    <scope>NUCLEOTIDE SEQUENCE [LARGE SCALE GENOMIC DNA]</scope>
    <source>
        <strain evidence="7 8">NBRC 111993</strain>
    </source>
</reference>
<dbReference type="RefSeq" id="WP_155097674.1">
    <property type="nucleotide sequence ID" value="NZ_WMIE01000047.1"/>
</dbReference>
<evidence type="ECO:0000256" key="3">
    <source>
        <dbReference type="ARBA" id="ARBA00023015"/>
    </source>
</evidence>
<dbReference type="InterPro" id="IPR010985">
    <property type="entry name" value="Ribbon_hlx_hlx"/>
</dbReference>
<dbReference type="PANTHER" id="PTHR35401">
    <property type="entry name" value="COPG FAMILY HELIX-TURN-HELIX PROTEIN-RELATED-RELATED"/>
    <property type="match status" value="1"/>
</dbReference>
<dbReference type="InterPro" id="IPR014795">
    <property type="entry name" value="TacA_1-like"/>
</dbReference>
<comment type="caution">
    <text evidence="7">The sequence shown here is derived from an EMBL/GenBank/DDBJ whole genome shotgun (WGS) entry which is preliminary data.</text>
</comment>
<dbReference type="Proteomes" id="UP000478183">
    <property type="component" value="Unassembled WGS sequence"/>
</dbReference>
<keyword evidence="8" id="KW-1185">Reference proteome</keyword>
<dbReference type="Pfam" id="PF08681">
    <property type="entry name" value="TacA1"/>
    <property type="match status" value="1"/>
</dbReference>
<proteinExistence type="inferred from homology"/>
<evidence type="ECO:0000256" key="4">
    <source>
        <dbReference type="ARBA" id="ARBA00023125"/>
    </source>
</evidence>
<dbReference type="EMBL" id="WMIE01000047">
    <property type="protein sequence ID" value="MTH80326.1"/>
    <property type="molecule type" value="Genomic_DNA"/>
</dbReference>
<keyword evidence="3" id="KW-0805">Transcription regulation</keyword>
<keyword evidence="2" id="KW-1277">Toxin-antitoxin system</keyword>
<evidence type="ECO:0000256" key="5">
    <source>
        <dbReference type="ARBA" id="ARBA00023163"/>
    </source>
</evidence>
<evidence type="ECO:0000256" key="6">
    <source>
        <dbReference type="ARBA" id="ARBA00049988"/>
    </source>
</evidence>
<evidence type="ECO:0000313" key="7">
    <source>
        <dbReference type="EMBL" id="MTH80326.1"/>
    </source>
</evidence>